<accession>A0A0D3CK12</accession>
<evidence type="ECO:0000259" key="1">
    <source>
        <dbReference type="PROSITE" id="PS50404"/>
    </source>
</evidence>
<dbReference type="Gramene" id="Bo5g127530.1">
    <property type="protein sequence ID" value="Bo5g127530.1"/>
    <property type="gene ID" value="Bo5g127530"/>
</dbReference>
<dbReference type="STRING" id="109376.A0A0D3CK12"/>
<reference evidence="2" key="2">
    <citation type="submission" date="2015-03" db="UniProtKB">
        <authorList>
            <consortium name="EnsemblPlants"/>
        </authorList>
    </citation>
    <scope>IDENTIFICATION</scope>
</reference>
<reference evidence="2 3" key="1">
    <citation type="journal article" date="2014" name="Genome Biol.">
        <title>Transcriptome and methylome profiling reveals relics of genome dominance in the mesopolyploid Brassica oleracea.</title>
        <authorList>
            <person name="Parkin I.A."/>
            <person name="Koh C."/>
            <person name="Tang H."/>
            <person name="Robinson S.J."/>
            <person name="Kagale S."/>
            <person name="Clarke W.E."/>
            <person name="Town C.D."/>
            <person name="Nixon J."/>
            <person name="Krishnakumar V."/>
            <person name="Bidwell S.L."/>
            <person name="Denoeud F."/>
            <person name="Belcram H."/>
            <person name="Links M.G."/>
            <person name="Just J."/>
            <person name="Clarke C."/>
            <person name="Bender T."/>
            <person name="Huebert T."/>
            <person name="Mason A.S."/>
            <person name="Pires J.C."/>
            <person name="Barker G."/>
            <person name="Moore J."/>
            <person name="Walley P.G."/>
            <person name="Manoli S."/>
            <person name="Batley J."/>
            <person name="Edwards D."/>
            <person name="Nelson M.N."/>
            <person name="Wang X."/>
            <person name="Paterson A.H."/>
            <person name="King G."/>
            <person name="Bancroft I."/>
            <person name="Chalhoub B."/>
            <person name="Sharpe A.G."/>
        </authorList>
    </citation>
    <scope>NUCLEOTIDE SEQUENCE</scope>
    <source>
        <strain evidence="2 3">cv. TO1000</strain>
    </source>
</reference>
<dbReference type="InterPro" id="IPR004045">
    <property type="entry name" value="Glutathione_S-Trfase_N"/>
</dbReference>
<organism evidence="2 3">
    <name type="scientific">Brassica oleracea var. oleracea</name>
    <dbReference type="NCBI Taxonomy" id="109376"/>
    <lineage>
        <taxon>Eukaryota</taxon>
        <taxon>Viridiplantae</taxon>
        <taxon>Streptophyta</taxon>
        <taxon>Embryophyta</taxon>
        <taxon>Tracheophyta</taxon>
        <taxon>Spermatophyta</taxon>
        <taxon>Magnoliopsida</taxon>
        <taxon>eudicotyledons</taxon>
        <taxon>Gunneridae</taxon>
        <taxon>Pentapetalae</taxon>
        <taxon>rosids</taxon>
        <taxon>malvids</taxon>
        <taxon>Brassicales</taxon>
        <taxon>Brassicaceae</taxon>
        <taxon>Brassiceae</taxon>
        <taxon>Brassica</taxon>
    </lineage>
</organism>
<dbReference type="HOGENOM" id="CLU_3336261_0_0_1"/>
<name>A0A0D3CK12_BRAOL</name>
<proteinExistence type="predicted"/>
<dbReference type="EnsemblPlants" id="Bo5g127530.1">
    <property type="protein sequence ID" value="Bo5g127530.1"/>
    <property type="gene ID" value="Bo5g127530"/>
</dbReference>
<dbReference type="Pfam" id="PF02798">
    <property type="entry name" value="GST_N"/>
    <property type="match status" value="1"/>
</dbReference>
<sequence>MANSGEEKKEKLKLYSYWRSSCAHRVRIALSLKGLEYE</sequence>
<dbReference type="PROSITE" id="PS50404">
    <property type="entry name" value="GST_NTER"/>
    <property type="match status" value="1"/>
</dbReference>
<evidence type="ECO:0000313" key="2">
    <source>
        <dbReference type="EnsemblPlants" id="Bo5g127530.1"/>
    </source>
</evidence>
<dbReference type="Gene3D" id="3.40.30.10">
    <property type="entry name" value="Glutaredoxin"/>
    <property type="match status" value="1"/>
</dbReference>
<dbReference type="Proteomes" id="UP000032141">
    <property type="component" value="Chromosome C5"/>
</dbReference>
<feature type="domain" description="GST N-terminal" evidence="1">
    <location>
        <begin position="10"/>
        <end position="38"/>
    </location>
</feature>
<dbReference type="AlphaFoldDB" id="A0A0D3CK12"/>
<dbReference type="SUPFAM" id="SSF52833">
    <property type="entry name" value="Thioredoxin-like"/>
    <property type="match status" value="1"/>
</dbReference>
<dbReference type="eggNOG" id="KOG0868">
    <property type="taxonomic scope" value="Eukaryota"/>
</dbReference>
<dbReference type="InterPro" id="IPR036249">
    <property type="entry name" value="Thioredoxin-like_sf"/>
</dbReference>
<evidence type="ECO:0000313" key="3">
    <source>
        <dbReference type="Proteomes" id="UP000032141"/>
    </source>
</evidence>
<keyword evidence="3" id="KW-1185">Reference proteome</keyword>
<protein>
    <recommendedName>
        <fullName evidence="1">GST N-terminal domain-containing protein</fullName>
    </recommendedName>
</protein>